<accession>A0ABT8YF84</accession>
<dbReference type="PRINTS" id="PR00260">
    <property type="entry name" value="CHEMTRNSDUCR"/>
</dbReference>
<evidence type="ECO:0000259" key="4">
    <source>
        <dbReference type="PROSITE" id="PS50111"/>
    </source>
</evidence>
<evidence type="ECO:0000256" key="3">
    <source>
        <dbReference type="PROSITE-ProRule" id="PRU00284"/>
    </source>
</evidence>
<dbReference type="SMART" id="SM00086">
    <property type="entry name" value="PAC"/>
    <property type="match status" value="2"/>
</dbReference>
<dbReference type="InterPro" id="IPR001610">
    <property type="entry name" value="PAC"/>
</dbReference>
<dbReference type="NCBIfam" id="TIGR00229">
    <property type="entry name" value="sensory_box"/>
    <property type="match status" value="2"/>
</dbReference>
<dbReference type="PROSITE" id="PS50112">
    <property type="entry name" value="PAS"/>
    <property type="match status" value="1"/>
</dbReference>
<organism evidence="8 9">
    <name type="scientific">Rhizobium alvei</name>
    <dbReference type="NCBI Taxonomy" id="1132659"/>
    <lineage>
        <taxon>Bacteria</taxon>
        <taxon>Pseudomonadati</taxon>
        <taxon>Pseudomonadota</taxon>
        <taxon>Alphaproteobacteria</taxon>
        <taxon>Hyphomicrobiales</taxon>
        <taxon>Rhizobiaceae</taxon>
        <taxon>Rhizobium/Agrobacterium group</taxon>
        <taxon>Rhizobium</taxon>
    </lineage>
</organism>
<dbReference type="SMART" id="SM00283">
    <property type="entry name" value="MA"/>
    <property type="match status" value="1"/>
</dbReference>
<feature type="domain" description="HAMP" evidence="7">
    <location>
        <begin position="232"/>
        <end position="284"/>
    </location>
</feature>
<feature type="domain" description="PAC" evidence="6">
    <location>
        <begin position="191"/>
        <end position="243"/>
    </location>
</feature>
<dbReference type="Gene3D" id="1.10.287.950">
    <property type="entry name" value="Methyl-accepting chemotaxis protein"/>
    <property type="match status" value="1"/>
</dbReference>
<dbReference type="PANTHER" id="PTHR43531:SF11">
    <property type="entry name" value="METHYL-ACCEPTING CHEMOTAXIS PROTEIN 3"/>
    <property type="match status" value="1"/>
</dbReference>
<keyword evidence="9" id="KW-1185">Reference proteome</keyword>
<dbReference type="InterPro" id="IPR000014">
    <property type="entry name" value="PAS"/>
</dbReference>
<proteinExistence type="inferred from homology"/>
<evidence type="ECO:0000256" key="2">
    <source>
        <dbReference type="ARBA" id="ARBA00029447"/>
    </source>
</evidence>
<dbReference type="InterPro" id="IPR004089">
    <property type="entry name" value="MCPsignal_dom"/>
</dbReference>
<name>A0ABT8YF84_9HYPH</name>
<dbReference type="InterPro" id="IPR051310">
    <property type="entry name" value="MCP_chemotaxis"/>
</dbReference>
<evidence type="ECO:0000259" key="5">
    <source>
        <dbReference type="PROSITE" id="PS50112"/>
    </source>
</evidence>
<comment type="similarity">
    <text evidence="2">Belongs to the methyl-accepting chemotaxis (MCP) protein family.</text>
</comment>
<dbReference type="EMBL" id="JAUOZU010000001">
    <property type="protein sequence ID" value="MDO6962361.1"/>
    <property type="molecule type" value="Genomic_DNA"/>
</dbReference>
<dbReference type="CDD" id="cd11386">
    <property type="entry name" value="MCP_signal"/>
    <property type="match status" value="1"/>
</dbReference>
<dbReference type="CDD" id="cd00130">
    <property type="entry name" value="PAS"/>
    <property type="match status" value="2"/>
</dbReference>
<evidence type="ECO:0000313" key="8">
    <source>
        <dbReference type="EMBL" id="MDO6962361.1"/>
    </source>
</evidence>
<comment type="caution">
    <text evidence="8">The sequence shown here is derived from an EMBL/GenBank/DDBJ whole genome shotgun (WGS) entry which is preliminary data.</text>
</comment>
<dbReference type="InterPro" id="IPR000700">
    <property type="entry name" value="PAS-assoc_C"/>
</dbReference>
<keyword evidence="1" id="KW-0145">Chemotaxis</keyword>
<dbReference type="Pfam" id="PF08447">
    <property type="entry name" value="PAS_3"/>
    <property type="match status" value="2"/>
</dbReference>
<dbReference type="InterPro" id="IPR003660">
    <property type="entry name" value="HAMP_dom"/>
</dbReference>
<evidence type="ECO:0000259" key="6">
    <source>
        <dbReference type="PROSITE" id="PS50113"/>
    </source>
</evidence>
<protein>
    <submittedName>
        <fullName evidence="8">PAS domain-containing methyl-accepting chemotaxis protein</fullName>
    </submittedName>
</protein>
<dbReference type="Proteomes" id="UP001174932">
    <property type="component" value="Unassembled WGS sequence"/>
</dbReference>
<gene>
    <name evidence="8" type="ORF">Q4481_00240</name>
</gene>
<dbReference type="PROSITE" id="PS50885">
    <property type="entry name" value="HAMP"/>
    <property type="match status" value="1"/>
</dbReference>
<dbReference type="InterPro" id="IPR004090">
    <property type="entry name" value="Chemotax_Me-accpt_rcpt"/>
</dbReference>
<dbReference type="Pfam" id="PF00015">
    <property type="entry name" value="MCPsignal"/>
    <property type="match status" value="1"/>
</dbReference>
<dbReference type="RefSeq" id="WP_304374153.1">
    <property type="nucleotide sequence ID" value="NZ_JAUOZU010000001.1"/>
</dbReference>
<evidence type="ECO:0000256" key="1">
    <source>
        <dbReference type="ARBA" id="ARBA00022500"/>
    </source>
</evidence>
<dbReference type="Gene3D" id="3.30.450.20">
    <property type="entry name" value="PAS domain"/>
    <property type="match status" value="2"/>
</dbReference>
<keyword evidence="3" id="KW-0807">Transducer</keyword>
<reference evidence="8" key="1">
    <citation type="journal article" date="2015" name="Int. J. Syst. Evol. Microbiol.">
        <title>Rhizobium alvei sp. nov., isolated from a freshwater river.</title>
        <authorList>
            <person name="Sheu S.Y."/>
            <person name="Huang H.W."/>
            <person name="Young C.C."/>
            <person name="Chen W.M."/>
        </authorList>
    </citation>
    <scope>NUCLEOTIDE SEQUENCE</scope>
    <source>
        <strain evidence="8">TNR-22</strain>
    </source>
</reference>
<evidence type="ECO:0000313" key="9">
    <source>
        <dbReference type="Proteomes" id="UP001174932"/>
    </source>
</evidence>
<dbReference type="InterPro" id="IPR035965">
    <property type="entry name" value="PAS-like_dom_sf"/>
</dbReference>
<dbReference type="PROSITE" id="PS50113">
    <property type="entry name" value="PAC"/>
    <property type="match status" value="1"/>
</dbReference>
<feature type="domain" description="PAS" evidence="5">
    <location>
        <begin position="1"/>
        <end position="51"/>
    </location>
</feature>
<feature type="domain" description="Methyl-accepting transducer" evidence="4">
    <location>
        <begin position="289"/>
        <end position="518"/>
    </location>
</feature>
<dbReference type="PANTHER" id="PTHR43531">
    <property type="entry name" value="PROTEIN ICFG"/>
    <property type="match status" value="1"/>
</dbReference>
<dbReference type="SUPFAM" id="SSF55785">
    <property type="entry name" value="PYP-like sensor domain (PAS domain)"/>
    <property type="match status" value="2"/>
</dbReference>
<evidence type="ECO:0000259" key="7">
    <source>
        <dbReference type="PROSITE" id="PS50885"/>
    </source>
</evidence>
<sequence>MLEALDRSQAIIEFDLTGKILRANENFCLAMGYRPDEIIGQHHRMFVKPEEAASPEYVQFWSGLASGTYEQRQYKRVGKNGREVWIVASYNPVFRGKKPYKVVKIASDITQAKQASLENKGKIEAISRAQAVIEFEPDGTILTANSNFLDTVGYRLDEIAGRHHRMFCDKDYVQSFEYSEFWKKLAKGEFLSDQFARITKSGEKIHIQATYNPIFDDEGKVFKVVKFAVDITGRVKAVETLGAALERLADCNIRMTLDDPFIPEFDKLRNDFNTSIGKFQEVLAQVLVETGGLNSNSQDMNDAASSLSVRTVQQKAALEHTSAALDQIVATMQQATERTQETRSLVQDARKAAIESVSVVGATVSAMERIEKASSEISKITGVIDEIAFQTNLLALNAGVEAARAGEAGKGFAVVAQEVRELAQRSSRAAKEISQLINNSNNEVKEGVRLVGATGEALENIENFVVSIDNNVDAIATAAVGQATSLNEIRSAVQQLDAMTQQNADMVGKTSYISQALATGAAKLAELVNTFKLNRRKAIREPGSSAANATPRRAA</sequence>
<dbReference type="SUPFAM" id="SSF58104">
    <property type="entry name" value="Methyl-accepting chemotaxis protein (MCP) signaling domain"/>
    <property type="match status" value="1"/>
</dbReference>
<reference evidence="8" key="2">
    <citation type="submission" date="2023-07" db="EMBL/GenBank/DDBJ databases">
        <authorList>
            <person name="Shen H."/>
        </authorList>
    </citation>
    <scope>NUCLEOTIDE SEQUENCE</scope>
    <source>
        <strain evidence="8">TNR-22</strain>
    </source>
</reference>
<dbReference type="InterPro" id="IPR013655">
    <property type="entry name" value="PAS_fold_3"/>
</dbReference>
<dbReference type="PROSITE" id="PS50111">
    <property type="entry name" value="CHEMOTAXIS_TRANSDUC_2"/>
    <property type="match status" value="1"/>
</dbReference>